<dbReference type="EMBL" id="LT629688">
    <property type="protein sequence ID" value="SDD04671.1"/>
    <property type="molecule type" value="Genomic_DNA"/>
</dbReference>
<dbReference type="RefSeq" id="WP_197679131.1">
    <property type="nucleotide sequence ID" value="NZ_LT629688.1"/>
</dbReference>
<organism evidence="6 7">
    <name type="scientific">Auraticoccus monumenti</name>
    <dbReference type="NCBI Taxonomy" id="675864"/>
    <lineage>
        <taxon>Bacteria</taxon>
        <taxon>Bacillati</taxon>
        <taxon>Actinomycetota</taxon>
        <taxon>Actinomycetes</taxon>
        <taxon>Propionibacteriales</taxon>
        <taxon>Propionibacteriaceae</taxon>
        <taxon>Auraticoccus</taxon>
    </lineage>
</organism>
<feature type="DNA-binding region" description="H-T-H motif" evidence="4">
    <location>
        <begin position="40"/>
        <end position="59"/>
    </location>
</feature>
<evidence type="ECO:0000256" key="4">
    <source>
        <dbReference type="PROSITE-ProRule" id="PRU00335"/>
    </source>
</evidence>
<dbReference type="Pfam" id="PF00440">
    <property type="entry name" value="TetR_N"/>
    <property type="match status" value="1"/>
</dbReference>
<dbReference type="PROSITE" id="PS50977">
    <property type="entry name" value="HTH_TETR_2"/>
    <property type="match status" value="1"/>
</dbReference>
<dbReference type="SUPFAM" id="SSF46689">
    <property type="entry name" value="Homeodomain-like"/>
    <property type="match status" value="1"/>
</dbReference>
<evidence type="ECO:0000256" key="3">
    <source>
        <dbReference type="ARBA" id="ARBA00023163"/>
    </source>
</evidence>
<dbReference type="InterPro" id="IPR023772">
    <property type="entry name" value="DNA-bd_HTH_TetR-type_CS"/>
</dbReference>
<dbReference type="GO" id="GO:0003700">
    <property type="term" value="F:DNA-binding transcription factor activity"/>
    <property type="evidence" value="ECO:0007669"/>
    <property type="project" value="TreeGrafter"/>
</dbReference>
<sequence>MTPTEDAPPGLWARSRQRVHAEITTVAMDLFLAKGFEQTTIEEVVAAAGISRRSFFRYFGTKEDVVLGALVGEGAVLRAALERQPEDDDVWTALRGALVAVEGEVADEERVLATATMVYGTPSLRARTIEKHLRWYEDLVPEVERRLGGGPGATLRAKAVVGCVVTCLDLAGEAWCQDGGARPLRSYFDAALDAVRPRAGGRAT</sequence>
<dbReference type="InterPro" id="IPR041347">
    <property type="entry name" value="MftR_C"/>
</dbReference>
<evidence type="ECO:0000256" key="1">
    <source>
        <dbReference type="ARBA" id="ARBA00023015"/>
    </source>
</evidence>
<accession>A0A1G6RJR4</accession>
<dbReference type="Proteomes" id="UP000198546">
    <property type="component" value="Chromosome i"/>
</dbReference>
<evidence type="ECO:0000313" key="6">
    <source>
        <dbReference type="EMBL" id="SDD04671.1"/>
    </source>
</evidence>
<keyword evidence="3" id="KW-0804">Transcription</keyword>
<evidence type="ECO:0000259" key="5">
    <source>
        <dbReference type="PROSITE" id="PS50977"/>
    </source>
</evidence>
<evidence type="ECO:0000256" key="2">
    <source>
        <dbReference type="ARBA" id="ARBA00023125"/>
    </source>
</evidence>
<proteinExistence type="predicted"/>
<dbReference type="Gene3D" id="1.10.10.60">
    <property type="entry name" value="Homeodomain-like"/>
    <property type="match status" value="1"/>
</dbReference>
<dbReference type="InterPro" id="IPR001647">
    <property type="entry name" value="HTH_TetR"/>
</dbReference>
<keyword evidence="7" id="KW-1185">Reference proteome</keyword>
<name>A0A1G6RJR4_9ACTN</name>
<protein>
    <submittedName>
        <fullName evidence="6">DNA-binding transcriptional regulator, AcrR family</fullName>
    </submittedName>
</protein>
<dbReference type="InterPro" id="IPR050109">
    <property type="entry name" value="HTH-type_TetR-like_transc_reg"/>
</dbReference>
<dbReference type="Pfam" id="PF17754">
    <property type="entry name" value="TetR_C_14"/>
    <property type="match status" value="1"/>
</dbReference>
<feature type="domain" description="HTH tetR-type" evidence="5">
    <location>
        <begin position="17"/>
        <end position="77"/>
    </location>
</feature>
<reference evidence="6 7" key="1">
    <citation type="submission" date="2016-10" db="EMBL/GenBank/DDBJ databases">
        <authorList>
            <person name="de Groot N.N."/>
        </authorList>
    </citation>
    <scope>NUCLEOTIDE SEQUENCE [LARGE SCALE GENOMIC DNA]</scope>
    <source>
        <strain evidence="6 7">MON 2.2</strain>
    </source>
</reference>
<dbReference type="PANTHER" id="PTHR30055:SF238">
    <property type="entry name" value="MYCOFACTOCIN BIOSYNTHESIS TRANSCRIPTIONAL REGULATOR MFTR-RELATED"/>
    <property type="match status" value="1"/>
</dbReference>
<evidence type="ECO:0000313" key="7">
    <source>
        <dbReference type="Proteomes" id="UP000198546"/>
    </source>
</evidence>
<dbReference type="STRING" id="675864.SAMN04489747_0041"/>
<dbReference type="Gene3D" id="1.10.357.10">
    <property type="entry name" value="Tetracycline Repressor, domain 2"/>
    <property type="match status" value="1"/>
</dbReference>
<dbReference type="PANTHER" id="PTHR30055">
    <property type="entry name" value="HTH-TYPE TRANSCRIPTIONAL REGULATOR RUTR"/>
    <property type="match status" value="1"/>
</dbReference>
<dbReference type="AlphaFoldDB" id="A0A1G6RJR4"/>
<dbReference type="PRINTS" id="PR00455">
    <property type="entry name" value="HTHTETR"/>
</dbReference>
<keyword evidence="2 4" id="KW-0238">DNA-binding</keyword>
<dbReference type="GO" id="GO:0000976">
    <property type="term" value="F:transcription cis-regulatory region binding"/>
    <property type="evidence" value="ECO:0007669"/>
    <property type="project" value="TreeGrafter"/>
</dbReference>
<dbReference type="PROSITE" id="PS01081">
    <property type="entry name" value="HTH_TETR_1"/>
    <property type="match status" value="1"/>
</dbReference>
<gene>
    <name evidence="6" type="ORF">SAMN04489747_0041</name>
</gene>
<keyword evidence="1" id="KW-0805">Transcription regulation</keyword>
<dbReference type="InterPro" id="IPR009057">
    <property type="entry name" value="Homeodomain-like_sf"/>
</dbReference>